<gene>
    <name evidence="1" type="ORF">A4A49_10504</name>
</gene>
<sequence length="658" mass="74196">MAVLVRFCGSGNPESWLFRAEQYFTYLGFAEKDWLPLPFFYLDGEALHWFSWLFRNNQFFDWTHFKTKFAQHFRQQTATYSLRCFTGSSQVSFDYINIVPIVSQSAMVSPFPAPSLFPKTSTFEAAYETGNAKADHLFDKLPVKYENIDSLTSITASSTEIVNLDDIEASQIGNANSVEVVDLVQEPSAISKDHVLDEISPAVVSSDIRDLNVLVHEGDNSVTIVSTMCDDSFYANASFQTKVHTEVLGYTTESNSGEEENSRDPTVARVFDKSPQWDTLDFLIFNSQGILVSNVSVRFDVIEFLFDGTLWFGTILWLSNFLEEIDGANQNQLLPFILHKCNWVDTGQEHILSGFLFSKSRECAREQQIQRGLQVLAKSYSKQSLHIRVNKAVGLLFPLFGLVYKARSASSYVILYPGPYLDYVRLPMLAAFIMVHKYGNCICSSTDARDSGLPTCSIVDKWLDTGQVFKVASGRVDMSVEHNDNSILCAMYKLLGESISNSYMCSFNDATTQIEEQDIIDQLRSFLSGRDLEQSVLHHALTLTWVLWIGKTITIKDEPLEFFVAITKKPSLGINSTFSILCDMIMIDIHKVLDGCCYQLLAGKSQLLCPQLGLGLAQFLEVIPCLLSAYNHDQLLHRAYDHDQILHIDMNPDCADIF</sequence>
<keyword evidence="2" id="KW-1185">Reference proteome</keyword>
<dbReference type="EMBL" id="MJEQ01000546">
    <property type="protein sequence ID" value="OIT35541.1"/>
    <property type="molecule type" value="Genomic_DNA"/>
</dbReference>
<dbReference type="Proteomes" id="UP000187609">
    <property type="component" value="Unassembled WGS sequence"/>
</dbReference>
<dbReference type="Gramene" id="OIT35541">
    <property type="protein sequence ID" value="OIT35541"/>
    <property type="gene ID" value="A4A49_10504"/>
</dbReference>
<proteinExistence type="predicted"/>
<dbReference type="SMR" id="A0A314L1M2"/>
<name>A0A314L1M2_NICAT</name>
<reference evidence="1" key="1">
    <citation type="submission" date="2016-11" db="EMBL/GenBank/DDBJ databases">
        <title>The genome of Nicotiana attenuata.</title>
        <authorList>
            <person name="Xu S."/>
            <person name="Brockmoeller T."/>
            <person name="Gaquerel E."/>
            <person name="Navarro A."/>
            <person name="Kuhl H."/>
            <person name="Gase K."/>
            <person name="Ling Z."/>
            <person name="Zhou W."/>
            <person name="Kreitzer C."/>
            <person name="Stanke M."/>
            <person name="Tang H."/>
            <person name="Lyons E."/>
            <person name="Pandey P."/>
            <person name="Pandey S.P."/>
            <person name="Timmermann B."/>
            <person name="Baldwin I.T."/>
        </authorList>
    </citation>
    <scope>NUCLEOTIDE SEQUENCE [LARGE SCALE GENOMIC DNA]</scope>
    <source>
        <strain evidence="1">UT</strain>
    </source>
</reference>
<evidence type="ECO:0000313" key="1">
    <source>
        <dbReference type="EMBL" id="OIT35541.1"/>
    </source>
</evidence>
<comment type="caution">
    <text evidence="1">The sequence shown here is derived from an EMBL/GenBank/DDBJ whole genome shotgun (WGS) entry which is preliminary data.</text>
</comment>
<organism evidence="1 2">
    <name type="scientific">Nicotiana attenuata</name>
    <name type="common">Coyote tobacco</name>
    <dbReference type="NCBI Taxonomy" id="49451"/>
    <lineage>
        <taxon>Eukaryota</taxon>
        <taxon>Viridiplantae</taxon>
        <taxon>Streptophyta</taxon>
        <taxon>Embryophyta</taxon>
        <taxon>Tracheophyta</taxon>
        <taxon>Spermatophyta</taxon>
        <taxon>Magnoliopsida</taxon>
        <taxon>eudicotyledons</taxon>
        <taxon>Gunneridae</taxon>
        <taxon>Pentapetalae</taxon>
        <taxon>asterids</taxon>
        <taxon>lamiids</taxon>
        <taxon>Solanales</taxon>
        <taxon>Solanaceae</taxon>
        <taxon>Nicotianoideae</taxon>
        <taxon>Nicotianeae</taxon>
        <taxon>Nicotiana</taxon>
    </lineage>
</organism>
<evidence type="ECO:0000313" key="2">
    <source>
        <dbReference type="Proteomes" id="UP000187609"/>
    </source>
</evidence>
<accession>A0A314L1M2</accession>
<protein>
    <submittedName>
        <fullName evidence="1">Uncharacterized protein</fullName>
    </submittedName>
</protein>
<dbReference type="AlphaFoldDB" id="A0A314L1M2"/>